<dbReference type="RefSeq" id="XP_024333308.1">
    <property type="nucleotide sequence ID" value="XM_024487467.1"/>
</dbReference>
<accession>A0A1X6MJG0</accession>
<proteinExistence type="predicted"/>
<organism evidence="1 2">
    <name type="scientific">Postia placenta MAD-698-R-SB12</name>
    <dbReference type="NCBI Taxonomy" id="670580"/>
    <lineage>
        <taxon>Eukaryota</taxon>
        <taxon>Fungi</taxon>
        <taxon>Dikarya</taxon>
        <taxon>Basidiomycota</taxon>
        <taxon>Agaricomycotina</taxon>
        <taxon>Agaricomycetes</taxon>
        <taxon>Polyporales</taxon>
        <taxon>Adustoporiaceae</taxon>
        <taxon>Rhodonia</taxon>
    </lineage>
</organism>
<dbReference type="OrthoDB" id="10269917at2759"/>
<gene>
    <name evidence="1" type="ORF">POSPLADRAFT_1159866</name>
</gene>
<protein>
    <submittedName>
        <fullName evidence="1">Uncharacterized protein</fullName>
    </submittedName>
</protein>
<dbReference type="EMBL" id="KZ110613">
    <property type="protein sequence ID" value="OSX56514.1"/>
    <property type="molecule type" value="Genomic_DNA"/>
</dbReference>
<dbReference type="PROSITE" id="PS51257">
    <property type="entry name" value="PROKAR_LIPOPROTEIN"/>
    <property type="match status" value="1"/>
</dbReference>
<name>A0A1X6MJG0_9APHY</name>
<dbReference type="GeneID" id="36332416"/>
<evidence type="ECO:0000313" key="1">
    <source>
        <dbReference type="EMBL" id="OSX56514.1"/>
    </source>
</evidence>
<sequence>MAWSVRPQAEMGPASASAAGCSTVSVGCHLGPSYMVVHQRRELGAVWPERTVRNASAAQCVDHIVFGEAYIGQLWDRVRSRDRQAHQMRAIVMTGGAGRQHGDWTRAHRAAWLHCQPGQPRAASRAPQHERERECAQWERAALRTWSGCARTQDGDGTMAGEERAMGGIAETLLDKIVWVAVSL</sequence>
<dbReference type="AlphaFoldDB" id="A0A1X6MJG0"/>
<dbReference type="Proteomes" id="UP000194127">
    <property type="component" value="Unassembled WGS sequence"/>
</dbReference>
<reference evidence="1 2" key="1">
    <citation type="submission" date="2017-04" db="EMBL/GenBank/DDBJ databases">
        <title>Genome Sequence of the Model Brown-Rot Fungus Postia placenta SB12.</title>
        <authorList>
            <consortium name="DOE Joint Genome Institute"/>
            <person name="Gaskell J."/>
            <person name="Kersten P."/>
            <person name="Larrondo L.F."/>
            <person name="Canessa P."/>
            <person name="Martinez D."/>
            <person name="Hibbett D."/>
            <person name="Schmoll M."/>
            <person name="Kubicek C.P."/>
            <person name="Martinez A.T."/>
            <person name="Yadav J."/>
            <person name="Master E."/>
            <person name="Magnuson J.K."/>
            <person name="James T."/>
            <person name="Yaver D."/>
            <person name="Berka R."/>
            <person name="Labutti K."/>
            <person name="Lipzen A."/>
            <person name="Aerts A."/>
            <person name="Barry K."/>
            <person name="Henrissat B."/>
            <person name="Blanchette R."/>
            <person name="Grigoriev I."/>
            <person name="Cullen D."/>
        </authorList>
    </citation>
    <scope>NUCLEOTIDE SEQUENCE [LARGE SCALE GENOMIC DNA]</scope>
    <source>
        <strain evidence="1 2">MAD-698-R-SB12</strain>
    </source>
</reference>
<evidence type="ECO:0000313" key="2">
    <source>
        <dbReference type="Proteomes" id="UP000194127"/>
    </source>
</evidence>
<keyword evidence="2" id="KW-1185">Reference proteome</keyword>